<evidence type="ECO:0000313" key="5">
    <source>
        <dbReference type="EMBL" id="MFC0406662.1"/>
    </source>
</evidence>
<dbReference type="Gene3D" id="3.10.105.10">
    <property type="entry name" value="Dipeptide-binding Protein, Domain 3"/>
    <property type="match status" value="1"/>
</dbReference>
<dbReference type="InterPro" id="IPR039424">
    <property type="entry name" value="SBP_5"/>
</dbReference>
<dbReference type="CDD" id="cd08502">
    <property type="entry name" value="PBP2_NikA_DppA_OppA_like_16"/>
    <property type="match status" value="1"/>
</dbReference>
<evidence type="ECO:0000313" key="6">
    <source>
        <dbReference type="Proteomes" id="UP001589865"/>
    </source>
</evidence>
<name>A0ABV6JLR5_9PROT</name>
<comment type="similarity">
    <text evidence="2">Belongs to the bacterial solute-binding protein 5 family.</text>
</comment>
<feature type="domain" description="Solute-binding protein family 5" evidence="4">
    <location>
        <begin position="72"/>
        <end position="427"/>
    </location>
</feature>
<reference evidence="5 6" key="1">
    <citation type="submission" date="2024-09" db="EMBL/GenBank/DDBJ databases">
        <authorList>
            <person name="Sun Q."/>
            <person name="Mori K."/>
        </authorList>
    </citation>
    <scope>NUCLEOTIDE SEQUENCE [LARGE SCALE GENOMIC DNA]</scope>
    <source>
        <strain evidence="5 6">TBRC 5777</strain>
    </source>
</reference>
<dbReference type="InterPro" id="IPR000914">
    <property type="entry name" value="SBP_5_dom"/>
</dbReference>
<dbReference type="Proteomes" id="UP001589865">
    <property type="component" value="Unassembled WGS sequence"/>
</dbReference>
<dbReference type="SUPFAM" id="SSF53850">
    <property type="entry name" value="Periplasmic binding protein-like II"/>
    <property type="match status" value="1"/>
</dbReference>
<dbReference type="PANTHER" id="PTHR30290:SF38">
    <property type="entry name" value="D,D-DIPEPTIDE-BINDING PERIPLASMIC PROTEIN DDPA-RELATED"/>
    <property type="match status" value="1"/>
</dbReference>
<dbReference type="RefSeq" id="WP_377042337.1">
    <property type="nucleotide sequence ID" value="NZ_JBHLUN010000001.1"/>
</dbReference>
<dbReference type="PANTHER" id="PTHR30290">
    <property type="entry name" value="PERIPLASMIC BINDING COMPONENT OF ABC TRANSPORTER"/>
    <property type="match status" value="1"/>
</dbReference>
<proteinExistence type="inferred from homology"/>
<evidence type="ECO:0000256" key="3">
    <source>
        <dbReference type="ARBA" id="ARBA00022729"/>
    </source>
</evidence>
<evidence type="ECO:0000259" key="4">
    <source>
        <dbReference type="Pfam" id="PF00496"/>
    </source>
</evidence>
<keyword evidence="6" id="KW-1185">Reference proteome</keyword>
<evidence type="ECO:0000256" key="2">
    <source>
        <dbReference type="ARBA" id="ARBA00005695"/>
    </source>
</evidence>
<dbReference type="Gene3D" id="3.40.190.10">
    <property type="entry name" value="Periplasmic binding protein-like II"/>
    <property type="match status" value="1"/>
</dbReference>
<sequence length="529" mass="58132">MLRRQFLGGIAATSVSLATPSILRAASQSVLRFVPFVDLSLLDPVATTATPTRNHAFLVFDTLYGLDDQFRPQPQMVQGHLVEDDGRRWLLTLRQGLRFHDGAAVTARDCVASIRRWASRDSFGQALMAATDELSAQDDRTIVFRLNKPFPLLPAALAKASPSMCAMMPERLATADPARQVSEMVGSGPFRFLEREHLAGARAAYARFEEYVPRPDGTPTGTAGPKVAHFDRVEWITMPDVSAASTALQAGEVDWWETPSPDLAPLLKSDPNLRVEVKDRQGLTPILRFNCMQPPFNNIALRRAVLGAVDQAEFMRAYSSDPDTWHVKLGMFCPGTPMANEAGLDGLFGKTDIAAARKAVEASGYKGDKVAFMLPMDHPISAPIGQVGIDLFQRIGLNVEVQAVDSGTLFQRRNSREAVTKGGWSVFPSMVSGLNILDPAVTSVARGNGLQGWYGWPDSPEGERLRDAWLEERDPGAQKALAEKIQLQAWSDATFIPTGQIFQPMAWRRNIDGVLDGFVKFWNVKRLAS</sequence>
<accession>A0ABV6JLR5</accession>
<keyword evidence="3" id="KW-0732">Signal</keyword>
<dbReference type="EMBL" id="JBHLUN010000001">
    <property type="protein sequence ID" value="MFC0406662.1"/>
    <property type="molecule type" value="Genomic_DNA"/>
</dbReference>
<comment type="caution">
    <text evidence="5">The sequence shown here is derived from an EMBL/GenBank/DDBJ whole genome shotgun (WGS) entry which is preliminary data.</text>
</comment>
<dbReference type="Pfam" id="PF00496">
    <property type="entry name" value="SBP_bac_5"/>
    <property type="match status" value="1"/>
</dbReference>
<evidence type="ECO:0000256" key="1">
    <source>
        <dbReference type="ARBA" id="ARBA00004418"/>
    </source>
</evidence>
<comment type="subcellular location">
    <subcellularLocation>
        <location evidence="1">Periplasm</location>
    </subcellularLocation>
</comment>
<protein>
    <submittedName>
        <fullName evidence="5">ABC transporter substrate-binding protein</fullName>
    </submittedName>
</protein>
<dbReference type="InterPro" id="IPR030678">
    <property type="entry name" value="Peptide/Ni-bd"/>
</dbReference>
<gene>
    <name evidence="5" type="ORF">ACFFGY_00280</name>
</gene>
<dbReference type="PIRSF" id="PIRSF002741">
    <property type="entry name" value="MppA"/>
    <property type="match status" value="1"/>
</dbReference>
<organism evidence="5 6">
    <name type="scientific">Roseomonas elaeocarpi</name>
    <dbReference type="NCBI Taxonomy" id="907779"/>
    <lineage>
        <taxon>Bacteria</taxon>
        <taxon>Pseudomonadati</taxon>
        <taxon>Pseudomonadota</taxon>
        <taxon>Alphaproteobacteria</taxon>
        <taxon>Acetobacterales</taxon>
        <taxon>Roseomonadaceae</taxon>
        <taxon>Roseomonas</taxon>
    </lineage>
</organism>